<evidence type="ECO:0000313" key="8">
    <source>
        <dbReference type="Proteomes" id="UP000009183"/>
    </source>
</evidence>
<evidence type="ECO:0000313" key="7">
    <source>
        <dbReference type="EMBL" id="CCB50914.1"/>
    </source>
</evidence>
<dbReference type="InParanoid" id="F6HEW9"/>
<sequence length="314" mass="35230">MISLLSICLIVASKKCSDVLKGNGLLIYCFRSKILSMAGRNRMPRNPNGFRGFRDGPPNPDGFRGFRDGPPPVLNRGPGPLPLHPVAMEEELELQHRELQRIVAENRHVIDDNTMLQSELAAAKDDIHRLGQIIPKLRADREVQARELIDRGLKLEADLRAVEPLRTEVIQLRAEAQKLNASRQDLSAQVQGLTQDVARLQAENQQLIAMRADIDRMRKELAEARRAFEYEKKANEEQLEQKQAMEKNLISMAREIEKLRADQLNTDRRARGLGGGGGYGLLNGSPEMRYPGGAFGDGYGGVWGPYDKRGPPRR</sequence>
<dbReference type="AlphaFoldDB" id="F6HEW9"/>
<organism evidence="7 8">
    <name type="scientific">Vitis vinifera</name>
    <name type="common">Grape</name>
    <dbReference type="NCBI Taxonomy" id="29760"/>
    <lineage>
        <taxon>Eukaryota</taxon>
        <taxon>Viridiplantae</taxon>
        <taxon>Streptophyta</taxon>
        <taxon>Embryophyta</taxon>
        <taxon>Tracheophyta</taxon>
        <taxon>Spermatophyta</taxon>
        <taxon>Magnoliopsida</taxon>
        <taxon>eudicotyledons</taxon>
        <taxon>Gunneridae</taxon>
        <taxon>Pentapetalae</taxon>
        <taxon>rosids</taxon>
        <taxon>Vitales</taxon>
        <taxon>Vitaceae</taxon>
        <taxon>Viteae</taxon>
        <taxon>Vitis</taxon>
    </lineage>
</organism>
<evidence type="ECO:0000256" key="6">
    <source>
        <dbReference type="SAM" id="Coils"/>
    </source>
</evidence>
<feature type="coiled-coil region" evidence="6">
    <location>
        <begin position="169"/>
        <end position="262"/>
    </location>
</feature>
<dbReference type="OrthoDB" id="1902464at2759"/>
<dbReference type="PANTHER" id="PTHR33405">
    <property type="entry name" value="PROTEIN FLX-LIKE 2"/>
    <property type="match status" value="1"/>
</dbReference>
<keyword evidence="4 6" id="KW-0175">Coiled coil</keyword>
<evidence type="ECO:0000256" key="1">
    <source>
        <dbReference type="ARBA" id="ARBA00005405"/>
    </source>
</evidence>
<dbReference type="Proteomes" id="UP000009183">
    <property type="component" value="Chromosome 1"/>
</dbReference>
<accession>F6HEW9</accession>
<keyword evidence="8" id="KW-1185">Reference proteome</keyword>
<evidence type="ECO:0000256" key="4">
    <source>
        <dbReference type="ARBA" id="ARBA00023054"/>
    </source>
</evidence>
<protein>
    <recommendedName>
        <fullName evidence="9">Protein FLX-like 3</fullName>
    </recommendedName>
</protein>
<keyword evidence="3" id="KW-0221">Differentiation</keyword>
<dbReference type="SUPFAM" id="SSF90257">
    <property type="entry name" value="Myosin rod fragments"/>
    <property type="match status" value="1"/>
</dbReference>
<dbReference type="GO" id="GO:0030154">
    <property type="term" value="P:cell differentiation"/>
    <property type="evidence" value="ECO:0007669"/>
    <property type="project" value="UniProtKB-KW"/>
</dbReference>
<evidence type="ECO:0008006" key="9">
    <source>
        <dbReference type="Google" id="ProtNLM"/>
    </source>
</evidence>
<dbReference type="ExpressionAtlas" id="F6HEW9">
    <property type="expression patterns" value="baseline and differential"/>
</dbReference>
<keyword evidence="5" id="KW-0287">Flowering</keyword>
<name>F6HEW9_VITVI</name>
<dbReference type="GO" id="GO:0009908">
    <property type="term" value="P:flower development"/>
    <property type="evidence" value="ECO:0007669"/>
    <property type="project" value="UniProtKB-KW"/>
</dbReference>
<dbReference type="HOGENOM" id="CLU_051930_1_1_1"/>
<comment type="similarity">
    <text evidence="1">Belongs to the FLX family.</text>
</comment>
<dbReference type="Gene3D" id="1.20.5.1700">
    <property type="match status" value="1"/>
</dbReference>
<keyword evidence="2" id="KW-0217">Developmental protein</keyword>
<dbReference type="PaxDb" id="29760-VIT_01s0011g03510.t01"/>
<reference evidence="8" key="1">
    <citation type="journal article" date="2007" name="Nature">
        <title>The grapevine genome sequence suggests ancestral hexaploidization in major angiosperm phyla.</title>
        <authorList>
            <consortium name="The French-Italian Public Consortium for Grapevine Genome Characterization."/>
            <person name="Jaillon O."/>
            <person name="Aury J.-M."/>
            <person name="Noel B."/>
            <person name="Policriti A."/>
            <person name="Clepet C."/>
            <person name="Casagrande A."/>
            <person name="Choisne N."/>
            <person name="Aubourg S."/>
            <person name="Vitulo N."/>
            <person name="Jubin C."/>
            <person name="Vezzi A."/>
            <person name="Legeai F."/>
            <person name="Hugueney P."/>
            <person name="Dasilva C."/>
            <person name="Horner D."/>
            <person name="Mica E."/>
            <person name="Jublot D."/>
            <person name="Poulain J."/>
            <person name="Bruyere C."/>
            <person name="Billault A."/>
            <person name="Segurens B."/>
            <person name="Gouyvenoux M."/>
            <person name="Ugarte E."/>
            <person name="Cattonaro F."/>
            <person name="Anthouard V."/>
            <person name="Vico V."/>
            <person name="Del Fabbro C."/>
            <person name="Alaux M."/>
            <person name="Di Gaspero G."/>
            <person name="Dumas V."/>
            <person name="Felice N."/>
            <person name="Paillard S."/>
            <person name="Juman I."/>
            <person name="Moroldo M."/>
            <person name="Scalabrin S."/>
            <person name="Canaguier A."/>
            <person name="Le Clainche I."/>
            <person name="Malacrida G."/>
            <person name="Durand E."/>
            <person name="Pesole G."/>
            <person name="Laucou V."/>
            <person name="Chatelet P."/>
            <person name="Merdinoglu D."/>
            <person name="Delledonne M."/>
            <person name="Pezzotti M."/>
            <person name="Lecharny A."/>
            <person name="Scarpelli C."/>
            <person name="Artiguenave F."/>
            <person name="Pe M.E."/>
            <person name="Valle G."/>
            <person name="Morgante M."/>
            <person name="Caboche M."/>
            <person name="Adam-Blondon A.-F."/>
            <person name="Weissenbach J."/>
            <person name="Quetier F."/>
            <person name="Wincker P."/>
        </authorList>
    </citation>
    <scope>NUCLEOTIDE SEQUENCE [LARGE SCALE GENOMIC DNA]</scope>
    <source>
        <strain evidence="8">cv. Pinot noir / PN40024</strain>
    </source>
</reference>
<evidence type="ECO:0000256" key="3">
    <source>
        <dbReference type="ARBA" id="ARBA00022782"/>
    </source>
</evidence>
<proteinExistence type="inferred from homology"/>
<gene>
    <name evidence="7" type="ordered locus">VIT_01s0011g03510</name>
</gene>
<dbReference type="eggNOG" id="ENOG502QUIM">
    <property type="taxonomic scope" value="Eukaryota"/>
</dbReference>
<dbReference type="PANTHER" id="PTHR33405:SF19">
    <property type="entry name" value="OS08G0430100 PROTEIN"/>
    <property type="match status" value="1"/>
</dbReference>
<dbReference type="EMBL" id="FN595752">
    <property type="protein sequence ID" value="CCB50914.1"/>
    <property type="molecule type" value="Genomic_DNA"/>
</dbReference>
<evidence type="ECO:0000256" key="5">
    <source>
        <dbReference type="ARBA" id="ARBA00023089"/>
    </source>
</evidence>
<evidence type="ECO:0000256" key="2">
    <source>
        <dbReference type="ARBA" id="ARBA00022473"/>
    </source>
</evidence>
<dbReference type="InterPro" id="IPR040353">
    <property type="entry name" value="FLX/FLX-like"/>
</dbReference>